<dbReference type="Pfam" id="PF12081">
    <property type="entry name" value="GldM_1st"/>
    <property type="match status" value="1"/>
</dbReference>
<organism evidence="5 6">
    <name type="scientific">Dawidia soli</name>
    <dbReference type="NCBI Taxonomy" id="2782352"/>
    <lineage>
        <taxon>Bacteria</taxon>
        <taxon>Pseudomonadati</taxon>
        <taxon>Bacteroidota</taxon>
        <taxon>Cytophagia</taxon>
        <taxon>Cytophagales</taxon>
        <taxon>Chryseotaleaceae</taxon>
        <taxon>Dawidia</taxon>
    </lineage>
</organism>
<dbReference type="Pfam" id="PF12080">
    <property type="entry name" value="GldM_4th"/>
    <property type="match status" value="1"/>
</dbReference>
<protein>
    <submittedName>
        <fullName evidence="5">Gliding motility protein GldM</fullName>
    </submittedName>
</protein>
<dbReference type="EMBL" id="JAHESC010000002">
    <property type="protein sequence ID" value="MBT1685397.1"/>
    <property type="molecule type" value="Genomic_DNA"/>
</dbReference>
<dbReference type="Pfam" id="PF21601">
    <property type="entry name" value="GldM_2nd"/>
    <property type="match status" value="1"/>
</dbReference>
<dbReference type="InterPro" id="IPR048406">
    <property type="entry name" value="GldM_Ig-like-2"/>
</dbReference>
<evidence type="ECO:0000259" key="4">
    <source>
        <dbReference type="Pfam" id="PF21602"/>
    </source>
</evidence>
<evidence type="ECO:0000313" key="5">
    <source>
        <dbReference type="EMBL" id="MBT1685397.1"/>
    </source>
</evidence>
<dbReference type="InterPro" id="IPR022720">
    <property type="entry name" value="Motility-assoc_prot_GldM_N"/>
</dbReference>
<comment type="caution">
    <text evidence="5">The sequence shown here is derived from an EMBL/GenBank/DDBJ whole genome shotgun (WGS) entry which is preliminary data.</text>
</comment>
<dbReference type="AlphaFoldDB" id="A0AAP2D5A3"/>
<dbReference type="RefSeq" id="WP_254088645.1">
    <property type="nucleotide sequence ID" value="NZ_JAHESC010000002.1"/>
</dbReference>
<proteinExistence type="predicted"/>
<dbReference type="Proteomes" id="UP001319180">
    <property type="component" value="Unassembled WGS sequence"/>
</dbReference>
<evidence type="ECO:0000259" key="1">
    <source>
        <dbReference type="Pfam" id="PF12080"/>
    </source>
</evidence>
<dbReference type="InterPro" id="IPR019859">
    <property type="entry name" value="Motility-assoc_prot_GldM"/>
</dbReference>
<feature type="domain" description="Gliding motility-associated protein GldM C-terminal" evidence="1">
    <location>
        <begin position="410"/>
        <end position="518"/>
    </location>
</feature>
<feature type="domain" description="Gliding motility-associated protein GldM second immunoglobulin-like" evidence="4">
    <location>
        <begin position="333"/>
        <end position="407"/>
    </location>
</feature>
<dbReference type="InterPro" id="IPR048405">
    <property type="entry name" value="GldM_Ig-like-1"/>
</dbReference>
<dbReference type="NCBIfam" id="TIGR03517">
    <property type="entry name" value="GldM_gliding"/>
    <property type="match status" value="1"/>
</dbReference>
<accession>A0AAP2D5A3</accession>
<gene>
    <name evidence="5" type="primary">gldM</name>
    <name evidence="5" type="ORF">KK078_02455</name>
</gene>
<evidence type="ECO:0000259" key="3">
    <source>
        <dbReference type="Pfam" id="PF21601"/>
    </source>
</evidence>
<evidence type="ECO:0000313" key="6">
    <source>
        <dbReference type="Proteomes" id="UP001319180"/>
    </source>
</evidence>
<evidence type="ECO:0000259" key="2">
    <source>
        <dbReference type="Pfam" id="PF12081"/>
    </source>
</evidence>
<feature type="domain" description="Gliding motility-associated protein GldM N-terminal" evidence="2">
    <location>
        <begin position="32"/>
        <end position="219"/>
    </location>
</feature>
<keyword evidence="6" id="KW-1185">Reference proteome</keyword>
<reference evidence="5 6" key="1">
    <citation type="submission" date="2021-05" db="EMBL/GenBank/DDBJ databases">
        <title>A Polyphasic approach of four new species of the genus Ohtaekwangia: Ohtaekwangia histidinii sp. nov., Ohtaekwangia cretensis sp. nov., Ohtaekwangia indiensis sp. nov., Ohtaekwangia reichenbachii sp. nov. from diverse environment.</title>
        <authorList>
            <person name="Octaviana S."/>
        </authorList>
    </citation>
    <scope>NUCLEOTIDE SEQUENCE [LARGE SCALE GENOMIC DNA]</scope>
    <source>
        <strain evidence="5 6">PWU37</strain>
    </source>
</reference>
<name>A0AAP2D5A3_9BACT</name>
<dbReference type="Pfam" id="PF21602">
    <property type="entry name" value="GldM_3rd"/>
    <property type="match status" value="1"/>
</dbReference>
<sequence length="531" mass="57903">MAGGKETPRQKMIGMMYLVLTALLALQVSNAVLEKFAIINSTLETLIGESNIKNNAQLNKIMEDGGKSDDAAVKQAVANAQEVRKLTKETVTYIEDVKKKMLAESGAAGIDERFINDHSSKVATMMIDKKDGQGVGVLFQKKLDDYRKQLEKLTGKPFETLTKSPEQMPEFKDNEKHKNKDYLTFTFENTPPVAAYASVTQLQTEVLEQEAKALGILAEKAGAGVVKFDRIVPMVRPVSSIVAAGAKYQADMFITASASGLVPEMYYNGQKLSIVDDPSGVKMGKVEFTAKGGNYDKDGFSKQSFKARIMIDGKPYEQDIQYMVAQPVIKATTGNAPTLYMNCGNTVNIEVPSLGTNYNPSFSAGGGAEIIKGDKPGKVTIIPKQRKIKVTVSNGGATIGDQPFDVKNVPDPKFLAYVGNNPVDLRNGIRANQLANLRFVAEPEANFKEEVPKDARYSIKRAEIILGRGTAGVQRMNATNGNPDLRSWAGQARPGDRIVIDIKEAARRTYRDDDEKIIPKGPSGIIIVPVN</sequence>
<feature type="domain" description="Gliding motility-associated protein GldM first immunoglobulin-like" evidence="3">
    <location>
        <begin position="223"/>
        <end position="313"/>
    </location>
</feature>
<dbReference type="InterPro" id="IPR022719">
    <property type="entry name" value="Motility-assoc_prot_GldM_C"/>
</dbReference>